<dbReference type="InterPro" id="IPR011057">
    <property type="entry name" value="Mss4-like_sf"/>
</dbReference>
<dbReference type="PROSITE" id="PS51891">
    <property type="entry name" value="CENP_V_GFA"/>
    <property type="match status" value="1"/>
</dbReference>
<dbReference type="SUPFAM" id="SSF51316">
    <property type="entry name" value="Mss4-like"/>
    <property type="match status" value="1"/>
</dbReference>
<keyword evidence="7" id="KW-1185">Reference proteome</keyword>
<keyword evidence="3" id="KW-0862">Zinc</keyword>
<dbReference type="GO" id="GO:0046872">
    <property type="term" value="F:metal ion binding"/>
    <property type="evidence" value="ECO:0007669"/>
    <property type="project" value="UniProtKB-KW"/>
</dbReference>
<feature type="domain" description="CENP-V/GFA" evidence="5">
    <location>
        <begin position="7"/>
        <end position="117"/>
    </location>
</feature>
<gene>
    <name evidence="6" type="ORF">FHR23_000140</name>
</gene>
<evidence type="ECO:0000259" key="5">
    <source>
        <dbReference type="PROSITE" id="PS51891"/>
    </source>
</evidence>
<dbReference type="PANTHER" id="PTHR33337">
    <property type="entry name" value="GFA DOMAIN-CONTAINING PROTEIN"/>
    <property type="match status" value="1"/>
</dbReference>
<dbReference type="InterPro" id="IPR006913">
    <property type="entry name" value="CENP-V/GFA"/>
</dbReference>
<evidence type="ECO:0000313" key="6">
    <source>
        <dbReference type="EMBL" id="MBB5717233.1"/>
    </source>
</evidence>
<organism evidence="6 7">
    <name type="scientific">Stakelama sediminis</name>
    <dbReference type="NCBI Taxonomy" id="463200"/>
    <lineage>
        <taxon>Bacteria</taxon>
        <taxon>Pseudomonadati</taxon>
        <taxon>Pseudomonadota</taxon>
        <taxon>Alphaproteobacteria</taxon>
        <taxon>Sphingomonadales</taxon>
        <taxon>Sphingomonadaceae</taxon>
        <taxon>Stakelama</taxon>
    </lineage>
</organism>
<comment type="caution">
    <text evidence="6">The sequence shown here is derived from an EMBL/GenBank/DDBJ whole genome shotgun (WGS) entry which is preliminary data.</text>
</comment>
<keyword evidence="2" id="KW-0479">Metal-binding</keyword>
<dbReference type="RefSeq" id="WP_184001029.1">
    <property type="nucleotide sequence ID" value="NZ_BAABIF010000004.1"/>
</dbReference>
<sequence>MAEAETRIARCTCGQARAVCSGEPERVSVCHCLNCKRRSGSSFAVQARFAAANVTITGDFATFELVGDEGGRSVHRFCTGCGATLFYTFDAQPGVLAIPLGLFDDPWFARPAYSVYEERKHDWVEITGPVDHYD</sequence>
<dbReference type="EMBL" id="JACIJI010000001">
    <property type="protein sequence ID" value="MBB5717233.1"/>
    <property type="molecule type" value="Genomic_DNA"/>
</dbReference>
<comment type="similarity">
    <text evidence="1">Belongs to the Gfa family.</text>
</comment>
<evidence type="ECO:0000313" key="7">
    <source>
        <dbReference type="Proteomes" id="UP000554342"/>
    </source>
</evidence>
<evidence type="ECO:0000256" key="4">
    <source>
        <dbReference type="ARBA" id="ARBA00023239"/>
    </source>
</evidence>
<dbReference type="PANTHER" id="PTHR33337:SF40">
    <property type="entry name" value="CENP-V_GFA DOMAIN-CONTAINING PROTEIN-RELATED"/>
    <property type="match status" value="1"/>
</dbReference>
<name>A0A840YUC1_9SPHN</name>
<evidence type="ECO:0000256" key="1">
    <source>
        <dbReference type="ARBA" id="ARBA00005495"/>
    </source>
</evidence>
<evidence type="ECO:0000256" key="2">
    <source>
        <dbReference type="ARBA" id="ARBA00022723"/>
    </source>
</evidence>
<protein>
    <recommendedName>
        <fullName evidence="5">CENP-V/GFA domain-containing protein</fullName>
    </recommendedName>
</protein>
<accession>A0A840YUC1</accession>
<reference evidence="6 7" key="1">
    <citation type="submission" date="2020-08" db="EMBL/GenBank/DDBJ databases">
        <title>Genomic Encyclopedia of Type Strains, Phase IV (KMG-IV): sequencing the most valuable type-strain genomes for metagenomic binning, comparative biology and taxonomic classification.</title>
        <authorList>
            <person name="Goeker M."/>
        </authorList>
    </citation>
    <scope>NUCLEOTIDE SEQUENCE [LARGE SCALE GENOMIC DNA]</scope>
    <source>
        <strain evidence="6 7">DSM 27203</strain>
    </source>
</reference>
<dbReference type="AlphaFoldDB" id="A0A840YUC1"/>
<keyword evidence="4" id="KW-0456">Lyase</keyword>
<dbReference type="Gene3D" id="3.90.1590.10">
    <property type="entry name" value="glutathione-dependent formaldehyde- activating enzyme (gfa)"/>
    <property type="match status" value="1"/>
</dbReference>
<dbReference type="GO" id="GO:0016846">
    <property type="term" value="F:carbon-sulfur lyase activity"/>
    <property type="evidence" value="ECO:0007669"/>
    <property type="project" value="InterPro"/>
</dbReference>
<proteinExistence type="inferred from homology"/>
<evidence type="ECO:0000256" key="3">
    <source>
        <dbReference type="ARBA" id="ARBA00022833"/>
    </source>
</evidence>
<dbReference type="Proteomes" id="UP000554342">
    <property type="component" value="Unassembled WGS sequence"/>
</dbReference>
<dbReference type="Pfam" id="PF04828">
    <property type="entry name" value="GFA"/>
    <property type="match status" value="1"/>
</dbReference>